<keyword evidence="6" id="KW-1185">Reference proteome</keyword>
<name>A0ABU1GRP2_9GAMM</name>
<evidence type="ECO:0000313" key="6">
    <source>
        <dbReference type="Proteomes" id="UP001269375"/>
    </source>
</evidence>
<dbReference type="InterPro" id="IPR009057">
    <property type="entry name" value="Homeodomain-like_sf"/>
</dbReference>
<dbReference type="SMART" id="SM00342">
    <property type="entry name" value="HTH_ARAC"/>
    <property type="match status" value="1"/>
</dbReference>
<gene>
    <name evidence="5" type="ORF">QC825_01225</name>
</gene>
<accession>A0ABU1GRP2</accession>
<dbReference type="Pfam" id="PF01965">
    <property type="entry name" value="DJ-1_PfpI"/>
    <property type="match status" value="1"/>
</dbReference>
<evidence type="ECO:0000259" key="4">
    <source>
        <dbReference type="PROSITE" id="PS01124"/>
    </source>
</evidence>
<dbReference type="Gene3D" id="3.40.50.880">
    <property type="match status" value="1"/>
</dbReference>
<dbReference type="SUPFAM" id="SSF46689">
    <property type="entry name" value="Homeodomain-like"/>
    <property type="match status" value="2"/>
</dbReference>
<dbReference type="PANTHER" id="PTHR43130:SF3">
    <property type="entry name" value="HTH-TYPE TRANSCRIPTIONAL REGULATOR RV1931C"/>
    <property type="match status" value="1"/>
</dbReference>
<dbReference type="PROSITE" id="PS00041">
    <property type="entry name" value="HTH_ARAC_FAMILY_1"/>
    <property type="match status" value="1"/>
</dbReference>
<reference evidence="5 6" key="1">
    <citation type="submission" date="2023-04" db="EMBL/GenBank/DDBJ databases">
        <title>A long-awaited taxogenomic arrangement of the family Halomonadaceae.</title>
        <authorList>
            <person name="De La Haba R."/>
            <person name="Chuvochina M."/>
            <person name="Wittouck S."/>
            <person name="Arahal D.R."/>
            <person name="Sanchez-Porro C."/>
            <person name="Hugenholtz P."/>
            <person name="Ventosa A."/>
        </authorList>
    </citation>
    <scope>NUCLEOTIDE SEQUENCE [LARGE SCALE GENOMIC DNA]</scope>
    <source>
        <strain evidence="5 6">DSM 22428</strain>
    </source>
</reference>
<feature type="domain" description="HTH araC/xylS-type" evidence="4">
    <location>
        <begin position="210"/>
        <end position="311"/>
    </location>
</feature>
<dbReference type="EMBL" id="JARWAO010000001">
    <property type="protein sequence ID" value="MDR5894691.1"/>
    <property type="molecule type" value="Genomic_DNA"/>
</dbReference>
<proteinExistence type="predicted"/>
<dbReference type="InterPro" id="IPR029062">
    <property type="entry name" value="Class_I_gatase-like"/>
</dbReference>
<dbReference type="SUPFAM" id="SSF52317">
    <property type="entry name" value="Class I glutamine amidotransferase-like"/>
    <property type="match status" value="1"/>
</dbReference>
<keyword evidence="3" id="KW-0804">Transcription</keyword>
<evidence type="ECO:0000313" key="5">
    <source>
        <dbReference type="EMBL" id="MDR5894691.1"/>
    </source>
</evidence>
<evidence type="ECO:0000256" key="3">
    <source>
        <dbReference type="ARBA" id="ARBA00023163"/>
    </source>
</evidence>
<dbReference type="Gene3D" id="1.10.10.60">
    <property type="entry name" value="Homeodomain-like"/>
    <property type="match status" value="1"/>
</dbReference>
<evidence type="ECO:0000256" key="1">
    <source>
        <dbReference type="ARBA" id="ARBA00023015"/>
    </source>
</evidence>
<dbReference type="RefSeq" id="WP_251593140.1">
    <property type="nucleotide sequence ID" value="NZ_JAMLJI010000002.1"/>
</dbReference>
<dbReference type="PANTHER" id="PTHR43130">
    <property type="entry name" value="ARAC-FAMILY TRANSCRIPTIONAL REGULATOR"/>
    <property type="match status" value="1"/>
</dbReference>
<dbReference type="InterPro" id="IPR018060">
    <property type="entry name" value="HTH_AraC"/>
</dbReference>
<dbReference type="InterPro" id="IPR018062">
    <property type="entry name" value="HTH_AraC-typ_CS"/>
</dbReference>
<keyword evidence="2" id="KW-0238">DNA-binding</keyword>
<dbReference type="CDD" id="cd03137">
    <property type="entry name" value="GATase1_AraC_1"/>
    <property type="match status" value="1"/>
</dbReference>
<dbReference type="InterPro" id="IPR002818">
    <property type="entry name" value="DJ-1/PfpI"/>
</dbReference>
<dbReference type="PROSITE" id="PS01124">
    <property type="entry name" value="HTH_ARAC_FAMILY_2"/>
    <property type="match status" value="1"/>
</dbReference>
<keyword evidence="1" id="KW-0805">Transcription regulation</keyword>
<dbReference type="Proteomes" id="UP001269375">
    <property type="component" value="Unassembled WGS sequence"/>
</dbReference>
<evidence type="ECO:0000256" key="2">
    <source>
        <dbReference type="ARBA" id="ARBA00023125"/>
    </source>
</evidence>
<protein>
    <submittedName>
        <fullName evidence="5">GlxA family transcriptional regulator</fullName>
    </submittedName>
</protein>
<organism evidence="5 6">
    <name type="scientific">Larsenimonas suaedae</name>
    <dbReference type="NCBI Taxonomy" id="1851019"/>
    <lineage>
        <taxon>Bacteria</taxon>
        <taxon>Pseudomonadati</taxon>
        <taxon>Pseudomonadota</taxon>
        <taxon>Gammaproteobacteria</taxon>
        <taxon>Oceanospirillales</taxon>
        <taxon>Halomonadaceae</taxon>
        <taxon>Larsenimonas</taxon>
    </lineage>
</organism>
<sequence>MHRVALFVFDECQLLDASGPWQVFATANELLPAPAYQLILVAEHEGPVTTNSGMVLHATAALGAITAADTLLIAGGSGVHRLSEQVIERLATLAAATARVGSICTGAFALARTGRLDGYDVTTHWRHASTLARQFPALRVRENALYLEQNNTFTSAGITAGIDLTLSLIERDHGTMLACRVARELVVFLHRPGDQAQFSEGLNAQLRSQGRLRRLIDRILSTPESDWRPAVLADELCVTPRHLTRLFKQATGTSPGEFVIRARLDAARRLLIDPALSMSGIATRCGLGGAEQLRRHFTRHFGVSPSVYRARFGARTPYSHALSPREGVE</sequence>
<dbReference type="Pfam" id="PF12833">
    <property type="entry name" value="HTH_18"/>
    <property type="match status" value="1"/>
</dbReference>
<dbReference type="InterPro" id="IPR052158">
    <property type="entry name" value="INH-QAR"/>
</dbReference>
<comment type="caution">
    <text evidence="5">The sequence shown here is derived from an EMBL/GenBank/DDBJ whole genome shotgun (WGS) entry which is preliminary data.</text>
</comment>